<name>A0AAE8Y7F7_9CAUD</name>
<evidence type="ECO:0000313" key="2">
    <source>
        <dbReference type="Proteomes" id="UP000827768"/>
    </source>
</evidence>
<dbReference type="GeneID" id="80019697"/>
<dbReference type="KEGG" id="vg:80019697"/>
<evidence type="ECO:0000313" key="1">
    <source>
        <dbReference type="EMBL" id="UDL15848.1"/>
    </source>
</evidence>
<accession>A0AAE8Y7F7</accession>
<proteinExistence type="predicted"/>
<sequence length="198" mass="22509">MSIDYTIDRPVTGDITESNRTDVDQIDGAEFLRRIDAVLALPGVAGVIWEQYTPYFNDGEPCEFSVNEPRIVFEDDVPDGSTIREAYENRDEEDHRFFEDGYLDYGFGYSVSDLWERKPGKNYNEVWTGGNRWGAGAKLNPDAVTFIGKDGTDLEPYYYALRDLGSAEWETVALKNFGDHATVIATREGFDVESYEHE</sequence>
<gene>
    <name evidence="1" type="primary">57</name>
    <name evidence="1" type="ORF">SEA_PUMPERNICKEL_57</name>
</gene>
<dbReference type="Proteomes" id="UP000827768">
    <property type="component" value="Segment"/>
</dbReference>
<dbReference type="RefSeq" id="YP_010755088.1">
    <property type="nucleotide sequence ID" value="NC_073468.1"/>
</dbReference>
<protein>
    <submittedName>
        <fullName evidence="1">Uncharacterized protein</fullName>
    </submittedName>
</protein>
<organism evidence="1 2">
    <name type="scientific">Microbacterium phage Pumpernickel</name>
    <dbReference type="NCBI Taxonomy" id="2885983"/>
    <lineage>
        <taxon>Viruses</taxon>
        <taxon>Duplodnaviria</taxon>
        <taxon>Heunggongvirae</taxon>
        <taxon>Uroviricota</taxon>
        <taxon>Caudoviricetes</taxon>
        <taxon>Pumpernickelvirus</taxon>
        <taxon>Pumpernickelvirus pumpernickel</taxon>
    </lineage>
</organism>
<keyword evidence="2" id="KW-1185">Reference proteome</keyword>
<reference evidence="1" key="1">
    <citation type="submission" date="2021-09" db="EMBL/GenBank/DDBJ databases">
        <authorList>
            <person name="Andersen S.H."/>
            <person name="Beall E.A."/>
            <person name="Cappelle B."/>
            <person name="Falteisek K.J."/>
            <person name="Fenske B.A."/>
            <person name="Gansluckner N.W."/>
            <person name="Gilbertson S.M."/>
            <person name="Krings K.J."/>
            <person name="Mobeck M."/>
            <person name="Odeku J.O."/>
            <person name="Poncelet M.E."/>
            <person name="Rohr J.R."/>
            <person name="Rolands L."/>
            <person name="Whipple C.D."/>
            <person name="Whipple E.M."/>
            <person name="Spring A.M."/>
            <person name="Klyczek K."/>
            <person name="Garlena R.A."/>
            <person name="Russell D.A."/>
            <person name="Pope W.H."/>
            <person name="Jacobs-Sera D."/>
            <person name="Hatfull G.F."/>
        </authorList>
    </citation>
    <scope>NUCLEOTIDE SEQUENCE</scope>
</reference>
<dbReference type="EMBL" id="OK040790">
    <property type="protein sequence ID" value="UDL15848.1"/>
    <property type="molecule type" value="Genomic_DNA"/>
</dbReference>